<dbReference type="InterPro" id="IPR045348">
    <property type="entry name" value="CPSF4/Yth1"/>
</dbReference>
<evidence type="ECO:0000256" key="5">
    <source>
        <dbReference type="ARBA" id="ARBA00022737"/>
    </source>
</evidence>
<evidence type="ECO:0000256" key="4">
    <source>
        <dbReference type="ARBA" id="ARBA00022723"/>
    </source>
</evidence>
<dbReference type="FunFam" id="4.10.1000.10:FF:000012">
    <property type="entry name" value="cleavage and polyadenylation specificity factor subunit 4"/>
    <property type="match status" value="1"/>
</dbReference>
<dbReference type="OMA" id="SLVCKHY"/>
<feature type="region of interest" description="Disordered" evidence="12">
    <location>
        <begin position="177"/>
        <end position="220"/>
    </location>
</feature>
<comment type="similarity">
    <text evidence="2 11">Belongs to the CPSF4/YTH1 family.</text>
</comment>
<name>A0A642UF18_DIURU</name>
<sequence>MLQYNPVIHPNPKGKRLKFEPFLRKEYGLGLDPDRPICQFFIPQKGPSSCPNGVNCPHKHVPQMYSNKIVCKHWLRGLCKKNDHCEFLHEYNLRKMPECLFYSKNGFCTQTPECLYLHIDPQLKIAECMSYNRGFCPDGPECTKRHVRKVMCPLYLTGFCPKGPECEFGHPKFDNITPRMRIRAEKPVEKPDEKPEQEATNDKKRPASEMRSPPSKRSRH</sequence>
<dbReference type="GO" id="GO:0008270">
    <property type="term" value="F:zinc ion binding"/>
    <property type="evidence" value="ECO:0007669"/>
    <property type="project" value="UniProtKB-KW"/>
</dbReference>
<dbReference type="GO" id="GO:0005634">
    <property type="term" value="C:nucleus"/>
    <property type="evidence" value="ECO:0007669"/>
    <property type="project" value="UniProtKB-SubCell"/>
</dbReference>
<dbReference type="GO" id="GO:0003723">
    <property type="term" value="F:RNA binding"/>
    <property type="evidence" value="ECO:0007669"/>
    <property type="project" value="UniProtKB-UniRule"/>
</dbReference>
<keyword evidence="3 11" id="KW-0507">mRNA processing</keyword>
<keyword evidence="6 10" id="KW-0863">Zinc-finger</keyword>
<feature type="zinc finger region" description="C3H1-type" evidence="10">
    <location>
        <begin position="147"/>
        <end position="173"/>
    </location>
</feature>
<evidence type="ECO:0000256" key="12">
    <source>
        <dbReference type="SAM" id="MobiDB-lite"/>
    </source>
</evidence>
<dbReference type="AlphaFoldDB" id="A0A642UF18"/>
<comment type="subcellular location">
    <subcellularLocation>
        <location evidence="1 11">Nucleus</location>
    </subcellularLocation>
</comment>
<gene>
    <name evidence="14" type="ORF">DIURU_004733</name>
</gene>
<keyword evidence="5 11" id="KW-0677">Repeat</keyword>
<feature type="zinc finger region" description="C3H1-type" evidence="10">
    <location>
        <begin position="65"/>
        <end position="92"/>
    </location>
</feature>
<evidence type="ECO:0000256" key="9">
    <source>
        <dbReference type="ARBA" id="ARBA00023242"/>
    </source>
</evidence>
<organism evidence="14 15">
    <name type="scientific">Diutina rugosa</name>
    <name type="common">Yeast</name>
    <name type="synonym">Candida rugosa</name>
    <dbReference type="NCBI Taxonomy" id="5481"/>
    <lineage>
        <taxon>Eukaryota</taxon>
        <taxon>Fungi</taxon>
        <taxon>Dikarya</taxon>
        <taxon>Ascomycota</taxon>
        <taxon>Saccharomycotina</taxon>
        <taxon>Pichiomycetes</taxon>
        <taxon>Debaryomycetaceae</taxon>
        <taxon>Diutina</taxon>
    </lineage>
</organism>
<reference evidence="14 15" key="1">
    <citation type="submission" date="2019-07" db="EMBL/GenBank/DDBJ databases">
        <title>Genome assembly of two rare yeast pathogens: Diutina rugosa and Trichomonascus ciferrii.</title>
        <authorList>
            <person name="Mixao V."/>
            <person name="Saus E."/>
            <person name="Hansen A."/>
            <person name="Lass-Flor C."/>
            <person name="Gabaldon T."/>
        </authorList>
    </citation>
    <scope>NUCLEOTIDE SEQUENCE [LARGE SCALE GENOMIC DNA]</scope>
    <source>
        <strain evidence="14 15">CBS 613</strain>
    </source>
</reference>
<feature type="zinc finger region" description="C3H1-type" evidence="10">
    <location>
        <begin position="93"/>
        <end position="121"/>
    </location>
</feature>
<dbReference type="RefSeq" id="XP_034010137.1">
    <property type="nucleotide sequence ID" value="XM_034157639.1"/>
</dbReference>
<dbReference type="InterPro" id="IPR000571">
    <property type="entry name" value="Znf_CCCH"/>
</dbReference>
<evidence type="ECO:0000256" key="8">
    <source>
        <dbReference type="ARBA" id="ARBA00022884"/>
    </source>
</evidence>
<comment type="function">
    <text evidence="11">Component of the cleavage factor I (CF I) involved in pre-mRNA 3'-end processing.</text>
</comment>
<dbReference type="InterPro" id="IPR036855">
    <property type="entry name" value="Znf_CCCH_sf"/>
</dbReference>
<dbReference type="GeneID" id="54783384"/>
<evidence type="ECO:0000256" key="10">
    <source>
        <dbReference type="PROSITE-ProRule" id="PRU00723"/>
    </source>
</evidence>
<evidence type="ECO:0000313" key="14">
    <source>
        <dbReference type="EMBL" id="KAA8897880.1"/>
    </source>
</evidence>
<evidence type="ECO:0000256" key="3">
    <source>
        <dbReference type="ARBA" id="ARBA00022664"/>
    </source>
</evidence>
<keyword evidence="4 10" id="KW-0479">Metal-binding</keyword>
<keyword evidence="8 11" id="KW-0694">RNA-binding</keyword>
<evidence type="ECO:0000256" key="11">
    <source>
        <dbReference type="RuleBase" id="RU369008"/>
    </source>
</evidence>
<dbReference type="EMBL" id="SWFT01000149">
    <property type="protein sequence ID" value="KAA8897880.1"/>
    <property type="molecule type" value="Genomic_DNA"/>
</dbReference>
<feature type="domain" description="C3H1-type" evidence="13">
    <location>
        <begin position="32"/>
        <end position="63"/>
    </location>
</feature>
<dbReference type="VEuPathDB" id="FungiDB:DIURU_004733"/>
<dbReference type="Proteomes" id="UP000449547">
    <property type="component" value="Unassembled WGS sequence"/>
</dbReference>
<dbReference type="Gene3D" id="4.10.1000.10">
    <property type="entry name" value="Zinc finger, CCCH-type"/>
    <property type="match status" value="2"/>
</dbReference>
<feature type="domain" description="C3H1-type" evidence="13">
    <location>
        <begin position="147"/>
        <end position="173"/>
    </location>
</feature>
<dbReference type="SMART" id="SM00356">
    <property type="entry name" value="ZnF_C3H1"/>
    <property type="match status" value="5"/>
</dbReference>
<keyword evidence="7 10" id="KW-0862">Zinc</keyword>
<feature type="zinc finger region" description="C3H1-type" evidence="10">
    <location>
        <begin position="32"/>
        <end position="63"/>
    </location>
</feature>
<feature type="domain" description="C3H1-type" evidence="13">
    <location>
        <begin position="65"/>
        <end position="92"/>
    </location>
</feature>
<dbReference type="PANTHER" id="PTHR23102">
    <property type="entry name" value="CLEAVAGE AND POLYADENYLATION SPECIFICITY FACTOR SUBUNIT 4-RELATED"/>
    <property type="match status" value="1"/>
</dbReference>
<dbReference type="PANTHER" id="PTHR23102:SF24">
    <property type="entry name" value="CLEAVAGE AND POLYADENYLATION SPECIFICITY FACTOR SUBUNIT 4"/>
    <property type="match status" value="1"/>
</dbReference>
<dbReference type="PROSITE" id="PS50103">
    <property type="entry name" value="ZF_C3H1"/>
    <property type="match status" value="4"/>
</dbReference>
<keyword evidence="9 11" id="KW-0539">Nucleus</keyword>
<dbReference type="OrthoDB" id="1914176at2759"/>
<evidence type="ECO:0000259" key="13">
    <source>
        <dbReference type="PROSITE" id="PS50103"/>
    </source>
</evidence>
<keyword evidence="15" id="KW-1185">Reference proteome</keyword>
<feature type="domain" description="C3H1-type" evidence="13">
    <location>
        <begin position="93"/>
        <end position="121"/>
    </location>
</feature>
<evidence type="ECO:0000256" key="7">
    <source>
        <dbReference type="ARBA" id="ARBA00022833"/>
    </source>
</evidence>
<comment type="caution">
    <text evidence="14">The sequence shown here is derived from an EMBL/GenBank/DDBJ whole genome shotgun (WGS) entry which is preliminary data.</text>
</comment>
<evidence type="ECO:0000256" key="2">
    <source>
        <dbReference type="ARBA" id="ARBA00008907"/>
    </source>
</evidence>
<dbReference type="SUPFAM" id="SSF90229">
    <property type="entry name" value="CCCH zinc finger"/>
    <property type="match status" value="2"/>
</dbReference>
<accession>A0A642UF18</accession>
<protein>
    <recommendedName>
        <fullName evidence="11">mRNA 3'-end-processing protein</fullName>
    </recommendedName>
</protein>
<evidence type="ECO:0000256" key="1">
    <source>
        <dbReference type="ARBA" id="ARBA00004123"/>
    </source>
</evidence>
<evidence type="ECO:0000313" key="15">
    <source>
        <dbReference type="Proteomes" id="UP000449547"/>
    </source>
</evidence>
<dbReference type="GO" id="GO:0031124">
    <property type="term" value="P:mRNA 3'-end processing"/>
    <property type="evidence" value="ECO:0007669"/>
    <property type="project" value="UniProtKB-UniRule"/>
</dbReference>
<dbReference type="Pfam" id="PF14608">
    <property type="entry name" value="zf-CCCH_2"/>
    <property type="match status" value="4"/>
</dbReference>
<proteinExistence type="inferred from homology"/>
<evidence type="ECO:0000256" key="6">
    <source>
        <dbReference type="ARBA" id="ARBA00022771"/>
    </source>
</evidence>
<feature type="compositionally biased region" description="Basic and acidic residues" evidence="12">
    <location>
        <begin position="182"/>
        <end position="208"/>
    </location>
</feature>